<evidence type="ECO:0008006" key="4">
    <source>
        <dbReference type="Google" id="ProtNLM"/>
    </source>
</evidence>
<protein>
    <recommendedName>
        <fullName evidence="4">Phytanoyl-CoA dioxygenase</fullName>
    </recommendedName>
</protein>
<organism evidence="2 3">
    <name type="scientific">Paracraurococcus ruber</name>
    <dbReference type="NCBI Taxonomy" id="77675"/>
    <lineage>
        <taxon>Bacteria</taxon>
        <taxon>Pseudomonadati</taxon>
        <taxon>Pseudomonadota</taxon>
        <taxon>Alphaproteobacteria</taxon>
        <taxon>Acetobacterales</taxon>
        <taxon>Roseomonadaceae</taxon>
        <taxon>Paracraurococcus</taxon>
    </lineage>
</organism>
<dbReference type="Pfam" id="PF05721">
    <property type="entry name" value="PhyH"/>
    <property type="match status" value="1"/>
</dbReference>
<evidence type="ECO:0000313" key="2">
    <source>
        <dbReference type="EMBL" id="MBK1658906.1"/>
    </source>
</evidence>
<sequence>MKKVRCCNAIRRLTMIRLTSKFQSAGMPSQPLRPASPRRKKHHPHPRLNAKSGRLDSRSPDRDTAAAAAPAARGRDTAMRRWARWLLAPVHLLALAGQAKSFEANPLLGSSRLNRLGLHLARRRLAARLGARRRARLAALLPVAERAAFDRDGYLAIPDFLPPAEFAALRAEILACRAPAREFQDGATLTRLIPLDGRALRHLPATRAALLGPRYLGLHAYAGSHRQRPHLLVQSVFSGVRDAPPDVQTAWHSDTFHPTVKSWLFLTEVAEDAAGFTYVPGSHRPTRRHLAWERRASRTAATAPDAMTRQGSLRVEEAVLARLGYPPPRKLAVAPNTLVIADTSGIHRRGIAAGTACRIAIWGYARGNPFWPWPTPPLPMPGFALRGFWAVQDAVARLTRRRGGWRWVGERTPDAPPAL</sequence>
<dbReference type="Proteomes" id="UP000697995">
    <property type="component" value="Unassembled WGS sequence"/>
</dbReference>
<dbReference type="SUPFAM" id="SSF51197">
    <property type="entry name" value="Clavaminate synthase-like"/>
    <property type="match status" value="1"/>
</dbReference>
<accession>A0ABS1CX74</accession>
<keyword evidence="3" id="KW-1185">Reference proteome</keyword>
<feature type="compositionally biased region" description="Basic residues" evidence="1">
    <location>
        <begin position="36"/>
        <end position="48"/>
    </location>
</feature>
<name>A0ABS1CX74_9PROT</name>
<feature type="compositionally biased region" description="Basic and acidic residues" evidence="1">
    <location>
        <begin position="53"/>
        <end position="64"/>
    </location>
</feature>
<evidence type="ECO:0000313" key="3">
    <source>
        <dbReference type="Proteomes" id="UP000697995"/>
    </source>
</evidence>
<proteinExistence type="predicted"/>
<dbReference type="Gene3D" id="2.60.120.620">
    <property type="entry name" value="q2cbj1_9rhob like domain"/>
    <property type="match status" value="1"/>
</dbReference>
<dbReference type="InterPro" id="IPR008775">
    <property type="entry name" value="Phytyl_CoA_dOase-like"/>
</dbReference>
<reference evidence="2 3" key="1">
    <citation type="journal article" date="2020" name="Microorganisms">
        <title>Osmotic Adaptation and Compatible Solute Biosynthesis of Phototrophic Bacteria as Revealed from Genome Analyses.</title>
        <authorList>
            <person name="Imhoff J.F."/>
            <person name="Rahn T."/>
            <person name="Kunzel S."/>
            <person name="Keller A."/>
            <person name="Neulinger S.C."/>
        </authorList>
    </citation>
    <scope>NUCLEOTIDE SEQUENCE [LARGE SCALE GENOMIC DNA]</scope>
    <source>
        <strain evidence="2 3">DSM 15382</strain>
    </source>
</reference>
<comment type="caution">
    <text evidence="2">The sequence shown here is derived from an EMBL/GenBank/DDBJ whole genome shotgun (WGS) entry which is preliminary data.</text>
</comment>
<feature type="region of interest" description="Disordered" evidence="1">
    <location>
        <begin position="20"/>
        <end position="73"/>
    </location>
</feature>
<evidence type="ECO:0000256" key="1">
    <source>
        <dbReference type="SAM" id="MobiDB-lite"/>
    </source>
</evidence>
<gene>
    <name evidence="2" type="ORF">CKO45_11745</name>
</gene>
<dbReference type="EMBL" id="NRSG01000073">
    <property type="protein sequence ID" value="MBK1658906.1"/>
    <property type="molecule type" value="Genomic_DNA"/>
</dbReference>